<dbReference type="Pfam" id="PF01902">
    <property type="entry name" value="Diphthami_syn_2"/>
    <property type="match status" value="1"/>
</dbReference>
<dbReference type="GeneID" id="81395048"/>
<keyword evidence="9" id="KW-0256">Endoplasmic reticulum</keyword>
<evidence type="ECO:0000256" key="1">
    <source>
        <dbReference type="ARBA" id="ARBA00004477"/>
    </source>
</evidence>
<dbReference type="FunFam" id="3.90.1490.10:FF:000004">
    <property type="entry name" value="ATP binding L-PSP endoribonuclease family protein"/>
    <property type="match status" value="1"/>
</dbReference>
<evidence type="ECO:0000256" key="5">
    <source>
        <dbReference type="ARBA" id="ARBA00018426"/>
    </source>
</evidence>
<evidence type="ECO:0000313" key="19">
    <source>
        <dbReference type="Proteomes" id="UP001141434"/>
    </source>
</evidence>
<dbReference type="GO" id="GO:0017178">
    <property type="term" value="F:diphthine-ammonia ligase activity"/>
    <property type="evidence" value="ECO:0007669"/>
    <property type="project" value="UniProtKB-EC"/>
</dbReference>
<feature type="compositionally biased region" description="Basic and acidic residues" evidence="15">
    <location>
        <begin position="57"/>
        <end position="74"/>
    </location>
</feature>
<dbReference type="Gene3D" id="3.90.1490.10">
    <property type="entry name" value="putative n-type atp pyrophosphatase, domain 2"/>
    <property type="match status" value="1"/>
</dbReference>
<reference evidence="18" key="1">
    <citation type="submission" date="2022-11" db="EMBL/GenBank/DDBJ databases">
        <authorList>
            <person name="Petersen C."/>
        </authorList>
    </citation>
    <scope>NUCLEOTIDE SEQUENCE</scope>
    <source>
        <strain evidence="18">IBT 34128</strain>
    </source>
</reference>
<evidence type="ECO:0000256" key="13">
    <source>
        <dbReference type="ARBA" id="ARBA00031552"/>
    </source>
</evidence>
<gene>
    <name evidence="18" type="ORF">NUU61_005298</name>
</gene>
<comment type="subcellular location">
    <subcellularLocation>
        <location evidence="1">Endoplasmic reticulum membrane</location>
        <topology evidence="1">Multi-pass membrane protein</topology>
    </subcellularLocation>
</comment>
<comment type="similarity">
    <text evidence="2">Belongs to the polyprenol kinase family.</text>
</comment>
<feature type="transmembrane region" description="Helical" evidence="16">
    <location>
        <begin position="1587"/>
        <end position="1606"/>
    </location>
</feature>
<dbReference type="SUPFAM" id="SSF55298">
    <property type="entry name" value="YjgF-like"/>
    <property type="match status" value="2"/>
</dbReference>
<keyword evidence="11 16" id="KW-0472">Membrane</keyword>
<dbReference type="Gene3D" id="3.30.1330.40">
    <property type="entry name" value="RutC-like"/>
    <property type="match status" value="2"/>
</dbReference>
<feature type="domain" description="Diphthamide synthase" evidence="17">
    <location>
        <begin position="149"/>
        <end position="319"/>
    </location>
</feature>
<sequence length="1710" mass="187424">MSPPSTLPPAPGLNVIALISGGKDSLYSLLHCMRNGHQVVALANLYPAPNNIRHPATRPDETSNTKNDDDKADEKDEEDEEEEDIDSFMYQTIGHSVIPLYESALEIPLYRAPITGGAVDTARIYRHDAADQAAESSTSTSTGTGLDADEDETEALVPLLRRIQKAHPEANAVSAGAILSTYQRTRIENVASRLGLVPLAWLWMYPSLPAPAERSNDDPSAVAEAGLLEDMAACGCDARVIKVASGGLDEAFLWENVSANTTAGGGLALRRRMLQTMGRFAAPEDIRGAVLGEGGEYETLAVDGPGFLWKKKIVVEAREPRSGEGGVAYMRLRRARCLPKVSEEEEKQQVFTPRDVRQPALLDASFATALEELVSSASSTQNIADPLANLRLSADSTESSEWPACKPSTRKSAMTWTVSNLAAPEAGPGAGQQMQAIATQIIEALTTYSRPSDAGPLSTDDIIFATLLLRSMDDFVLVNRVYVSLFKKPNPPARVTIACGDRLPSDVKVMVSLVVDDLGPRDQRQGLHVQSRSYWAPANIGPYSQAMSIPLHGDSRVVYIAGQIPLVPASMEVVGRELPWFEGYCHRAVLALQHLWRIGDAMQVGWWLGTVAFLAGEHADVMARSAWQLWANMHARSDDSDDEDSNDESPQLDAWDIKYGRRADELAPRAVASRLPKFAVFDITSAISVPPFLAVQVSELPKGSDIEWQGLGSRCDQARVDLDLPGGSISSTTDGRYSYTALEFDEKSEELEMSLQSVIQTHGGDSSLSQAVLYTTCPEPNGFWPGQVVPCLSVWGREGRRLTAAVMLHKMGSSWGPEEQAATPRSSTPASSEPIEDLRPLTRSPHPYHLRSRRLGSQTPPDSSDRLHPPSYYSSKSSRTPSDSGTEADDESTGILKGLPAPPLRLRKGLRLAGNGAVDVDPWFPTLQPWPSIVRSTPRGSRRSSAEEAEEEAVEARLKLNRKSRVEVLRRLLEAALLLSVGAVVVLRPDARSFAWAWRKELVAHGLLVIGLYAAYPVVLRVSRNRTWRIWPSKRPFFSIPARFDPAPLLYPIFIPVFVSLSLTQHYPPLILPNILLGLSSLPAPVIPLRDWVHGFSIPHWMVTLIPVLVSEHLSLDYILPKPLSLRGVDAETLLLLFPLHQALIPTLDFLLTTSVLPAELQLLTTALTNLYLFAASPQAEILKALLWLGGLCIFVSCRHIMRWEVALARIPSWKFRRAPNGSRSLRKFLNMIDHRLCQRLSGTRVSDEPTSDSDGPGGYSALKPRKTKTMRDLQDLDSPAEPVSAVGHVTTEEIFEQRIHTVQRRRHTISTFEEVIHEERVRTTPSGRRKKSMGPGLASFLSFTAAQAQVRKWVYALYVYAVSVAIILGPIRKYVAERALQGQDPFGWALGYLLGNLSAVRFWVLMMNLEYWIQLPPRADPDIPHASCWLGWVEHLRQATFGPANTRLLLSGYCVLVLLTGLAVVFQLSSIAEVDTRRKVFHGMMVLMFLPTVFVDPTFCALALALVLSIFLLLDLFRASQLPPISRPLTHFLAPYVDGRDHRGPVIISHIFLLIGCSIPLWLSLSDLPRSTEGPWADWDVPTRDVSMVSGVICVGMGDAAASLVGRRFGRLKWFWGGGKSLEGSVAFAAAVSCGLISVRAWLVLGGWSASGPGSAPASGFDAHFWLWTTCKAVLAAGGTSATEAILTGCNDNVVVPIVLWLLVRGLGV</sequence>
<keyword evidence="10 16" id="KW-1133">Transmembrane helix</keyword>
<evidence type="ECO:0000256" key="11">
    <source>
        <dbReference type="ARBA" id="ARBA00023136"/>
    </source>
</evidence>
<dbReference type="InterPro" id="IPR002761">
    <property type="entry name" value="Diphthami_syn_dom"/>
</dbReference>
<dbReference type="RefSeq" id="XP_056511493.1">
    <property type="nucleotide sequence ID" value="XM_056655880.1"/>
</dbReference>
<feature type="compositionally biased region" description="Acidic residues" evidence="15">
    <location>
        <begin position="75"/>
        <end position="84"/>
    </location>
</feature>
<dbReference type="Gene3D" id="3.40.50.620">
    <property type="entry name" value="HUPs"/>
    <property type="match status" value="1"/>
</dbReference>
<evidence type="ECO:0000259" key="17">
    <source>
        <dbReference type="Pfam" id="PF01902"/>
    </source>
</evidence>
<dbReference type="CDD" id="cd06155">
    <property type="entry name" value="eu_AANH_C_1"/>
    <property type="match status" value="1"/>
</dbReference>
<name>A0A9W9K8G8_9EURO</name>
<keyword evidence="18" id="KW-0548">Nucleotidyltransferase</keyword>
<dbReference type="EC" id="2.7.1.108" evidence="4"/>
<feature type="compositionally biased region" description="Low complexity" evidence="15">
    <location>
        <begin position="136"/>
        <end position="145"/>
    </location>
</feature>
<dbReference type="CDD" id="cd06156">
    <property type="entry name" value="eu_AANH_C_2"/>
    <property type="match status" value="1"/>
</dbReference>
<feature type="transmembrane region" description="Helical" evidence="16">
    <location>
        <begin position="1547"/>
        <end position="1567"/>
    </location>
</feature>
<dbReference type="Proteomes" id="UP001141434">
    <property type="component" value="Unassembled WGS sequence"/>
</dbReference>
<keyword evidence="7 16" id="KW-0812">Transmembrane</keyword>
<evidence type="ECO:0000313" key="18">
    <source>
        <dbReference type="EMBL" id="KAJ5095942.1"/>
    </source>
</evidence>
<reference evidence="18" key="2">
    <citation type="journal article" date="2023" name="IMA Fungus">
        <title>Comparative genomic study of the Penicillium genus elucidates a diverse pangenome and 15 lateral gene transfer events.</title>
        <authorList>
            <person name="Petersen C."/>
            <person name="Sorensen T."/>
            <person name="Nielsen M.R."/>
            <person name="Sondergaard T.E."/>
            <person name="Sorensen J.L."/>
            <person name="Fitzpatrick D.A."/>
            <person name="Frisvad J.C."/>
            <person name="Nielsen K.L."/>
        </authorList>
    </citation>
    <scope>NUCLEOTIDE SEQUENCE</scope>
    <source>
        <strain evidence="18">IBT 34128</strain>
    </source>
</reference>
<dbReference type="EMBL" id="JAPMSZ010000007">
    <property type="protein sequence ID" value="KAJ5095942.1"/>
    <property type="molecule type" value="Genomic_DNA"/>
</dbReference>
<dbReference type="OrthoDB" id="377083at2759"/>
<dbReference type="SUPFAM" id="SSF52402">
    <property type="entry name" value="Adenine nucleotide alpha hydrolases-like"/>
    <property type="match status" value="1"/>
</dbReference>
<feature type="region of interest" description="Disordered" evidence="15">
    <location>
        <begin position="1244"/>
        <end position="1265"/>
    </location>
</feature>
<keyword evidence="8" id="KW-0418">Kinase</keyword>
<evidence type="ECO:0000256" key="9">
    <source>
        <dbReference type="ARBA" id="ARBA00022824"/>
    </source>
</evidence>
<organism evidence="18 19">
    <name type="scientific">Penicillium alfredii</name>
    <dbReference type="NCBI Taxonomy" id="1506179"/>
    <lineage>
        <taxon>Eukaryota</taxon>
        <taxon>Fungi</taxon>
        <taxon>Dikarya</taxon>
        <taxon>Ascomycota</taxon>
        <taxon>Pezizomycotina</taxon>
        <taxon>Eurotiomycetes</taxon>
        <taxon>Eurotiomycetidae</taxon>
        <taxon>Eurotiales</taxon>
        <taxon>Aspergillaceae</taxon>
        <taxon>Penicillium</taxon>
    </lineage>
</organism>
<evidence type="ECO:0000256" key="4">
    <source>
        <dbReference type="ARBA" id="ARBA00012132"/>
    </source>
</evidence>
<protein>
    <recommendedName>
        <fullName evidence="5">Diphthine--ammonia ligase</fullName>
        <ecNumber evidence="4">2.7.1.108</ecNumber>
        <ecNumber evidence="3">6.3.1.14</ecNumber>
    </recommendedName>
    <alternativeName>
        <fullName evidence="12">Diphthamide synthase</fullName>
    </alternativeName>
    <alternativeName>
        <fullName evidence="13">Diphthamide synthetase</fullName>
    </alternativeName>
</protein>
<dbReference type="InterPro" id="IPR014729">
    <property type="entry name" value="Rossmann-like_a/b/a_fold"/>
</dbReference>
<feature type="transmembrane region" description="Helical" evidence="16">
    <location>
        <begin position="1002"/>
        <end position="1023"/>
    </location>
</feature>
<keyword evidence="6" id="KW-0808">Transferase</keyword>
<keyword evidence="19" id="KW-1185">Reference proteome</keyword>
<feature type="region of interest" description="Disordered" evidence="15">
    <location>
        <begin position="814"/>
        <end position="900"/>
    </location>
</feature>
<evidence type="ECO:0000256" key="14">
    <source>
        <dbReference type="ARBA" id="ARBA00048108"/>
    </source>
</evidence>
<evidence type="ECO:0000256" key="16">
    <source>
        <dbReference type="SAM" id="Phobius"/>
    </source>
</evidence>
<feature type="transmembrane region" description="Helical" evidence="16">
    <location>
        <begin position="1354"/>
        <end position="1372"/>
    </location>
</feature>
<dbReference type="PANTHER" id="PTHR13205">
    <property type="entry name" value="TRANSMEMBRANE PROTEIN 15-RELATED"/>
    <property type="match status" value="1"/>
</dbReference>
<dbReference type="GO" id="GO:0043048">
    <property type="term" value="P:dolichyl monophosphate biosynthetic process"/>
    <property type="evidence" value="ECO:0007669"/>
    <property type="project" value="TreeGrafter"/>
</dbReference>
<evidence type="ECO:0000256" key="15">
    <source>
        <dbReference type="SAM" id="MobiDB-lite"/>
    </source>
</evidence>
<dbReference type="PANTHER" id="PTHR13205:SF15">
    <property type="entry name" value="DOLICHOL KINASE"/>
    <property type="match status" value="1"/>
</dbReference>
<evidence type="ECO:0000256" key="10">
    <source>
        <dbReference type="ARBA" id="ARBA00022989"/>
    </source>
</evidence>
<dbReference type="InterPro" id="IPR032974">
    <property type="entry name" value="Polypren_kinase"/>
</dbReference>
<feature type="compositionally biased region" description="Low complexity" evidence="15">
    <location>
        <begin position="821"/>
        <end position="832"/>
    </location>
</feature>
<evidence type="ECO:0000256" key="2">
    <source>
        <dbReference type="ARBA" id="ARBA00010794"/>
    </source>
</evidence>
<evidence type="ECO:0000256" key="12">
    <source>
        <dbReference type="ARBA" id="ARBA00029814"/>
    </source>
</evidence>
<feature type="transmembrane region" description="Helical" evidence="16">
    <location>
        <begin position="1489"/>
        <end position="1518"/>
    </location>
</feature>
<proteinExistence type="inferred from homology"/>
<dbReference type="GO" id="GO:0004168">
    <property type="term" value="F:dolichol kinase activity"/>
    <property type="evidence" value="ECO:0007669"/>
    <property type="project" value="UniProtKB-EC"/>
</dbReference>
<accession>A0A9W9K8G8</accession>
<evidence type="ECO:0000256" key="7">
    <source>
        <dbReference type="ARBA" id="ARBA00022692"/>
    </source>
</evidence>
<dbReference type="GO" id="GO:0016779">
    <property type="term" value="F:nucleotidyltransferase activity"/>
    <property type="evidence" value="ECO:0007669"/>
    <property type="project" value="UniProtKB-KW"/>
</dbReference>
<dbReference type="GO" id="GO:0005789">
    <property type="term" value="C:endoplasmic reticulum membrane"/>
    <property type="evidence" value="ECO:0007669"/>
    <property type="project" value="UniProtKB-SubCell"/>
</dbReference>
<evidence type="ECO:0000256" key="3">
    <source>
        <dbReference type="ARBA" id="ARBA00012089"/>
    </source>
</evidence>
<dbReference type="InterPro" id="IPR035959">
    <property type="entry name" value="RutC-like_sf"/>
</dbReference>
<dbReference type="EC" id="6.3.1.14" evidence="3"/>
<dbReference type="CDD" id="cd01994">
    <property type="entry name" value="AANH_PF0828-like"/>
    <property type="match status" value="1"/>
</dbReference>
<feature type="transmembrane region" description="Helical" evidence="16">
    <location>
        <begin position="1387"/>
        <end position="1405"/>
    </location>
</feature>
<comment type="catalytic activity">
    <reaction evidence="14">
        <text>diphthine-[translation elongation factor 2] + NH4(+) + ATP = diphthamide-[translation elongation factor 2] + AMP + diphosphate + H(+)</text>
        <dbReference type="Rhea" id="RHEA:19753"/>
        <dbReference type="Rhea" id="RHEA-COMP:10172"/>
        <dbReference type="Rhea" id="RHEA-COMP:10174"/>
        <dbReference type="ChEBI" id="CHEBI:15378"/>
        <dbReference type="ChEBI" id="CHEBI:16692"/>
        <dbReference type="ChEBI" id="CHEBI:28938"/>
        <dbReference type="ChEBI" id="CHEBI:30616"/>
        <dbReference type="ChEBI" id="CHEBI:33019"/>
        <dbReference type="ChEBI" id="CHEBI:82696"/>
        <dbReference type="ChEBI" id="CHEBI:456215"/>
        <dbReference type="EC" id="6.3.1.14"/>
    </reaction>
</comment>
<feature type="region of interest" description="Disordered" evidence="15">
    <location>
        <begin position="130"/>
        <end position="149"/>
    </location>
</feature>
<evidence type="ECO:0000256" key="6">
    <source>
        <dbReference type="ARBA" id="ARBA00022679"/>
    </source>
</evidence>
<feature type="region of interest" description="Disordered" evidence="15">
    <location>
        <begin position="51"/>
        <end position="84"/>
    </location>
</feature>
<comment type="caution">
    <text evidence="18">The sequence shown here is derived from an EMBL/GenBank/DDBJ whole genome shotgun (WGS) entry which is preliminary data.</text>
</comment>
<feature type="transmembrane region" description="Helical" evidence="16">
    <location>
        <begin position="1449"/>
        <end position="1469"/>
    </location>
</feature>
<feature type="compositionally biased region" description="Low complexity" evidence="15">
    <location>
        <begin position="869"/>
        <end position="884"/>
    </location>
</feature>
<evidence type="ECO:0000256" key="8">
    <source>
        <dbReference type="ARBA" id="ARBA00022777"/>
    </source>
</evidence>